<dbReference type="Proteomes" id="UP001166291">
    <property type="component" value="Unassembled WGS sequence"/>
</dbReference>
<dbReference type="EMBL" id="JAHWDQ010000001">
    <property type="protein sequence ID" value="MBW2940025.1"/>
    <property type="molecule type" value="Genomic_DNA"/>
</dbReference>
<reference evidence="2" key="1">
    <citation type="submission" date="2021-07" db="EMBL/GenBank/DDBJ databases">
        <title>Zhongshania sp. CAU 1632 isolated from seawater.</title>
        <authorList>
            <person name="Kim W."/>
        </authorList>
    </citation>
    <scope>NUCLEOTIDE SEQUENCE</scope>
    <source>
        <strain evidence="2">CAU 1632</strain>
    </source>
</reference>
<organism evidence="2 3">
    <name type="scientific">Zhongshania aquimaris</name>
    <dbReference type="NCBI Taxonomy" id="2857107"/>
    <lineage>
        <taxon>Bacteria</taxon>
        <taxon>Pseudomonadati</taxon>
        <taxon>Pseudomonadota</taxon>
        <taxon>Gammaproteobacteria</taxon>
        <taxon>Cellvibrionales</taxon>
        <taxon>Spongiibacteraceae</taxon>
        <taxon>Zhongshania</taxon>
    </lineage>
</organism>
<evidence type="ECO:0000259" key="1">
    <source>
        <dbReference type="PROSITE" id="PS50931"/>
    </source>
</evidence>
<keyword evidence="3" id="KW-1185">Reference proteome</keyword>
<proteinExistence type="predicted"/>
<protein>
    <recommendedName>
        <fullName evidence="1">HTH lysR-type domain-containing protein</fullName>
    </recommendedName>
</protein>
<gene>
    <name evidence="2" type="ORF">KXJ70_04525</name>
</gene>
<accession>A0ABS6VNY3</accession>
<comment type="caution">
    <text evidence="2">The sequence shown here is derived from an EMBL/GenBank/DDBJ whole genome shotgun (WGS) entry which is preliminary data.</text>
</comment>
<dbReference type="InterPro" id="IPR000847">
    <property type="entry name" value="LysR_HTH_N"/>
</dbReference>
<sequence length="65" mass="7700">MSAVLQRWRLTFHDELFVRSRQGMMATPRAIWHSKYPDEGGLTREDIRPYRHGLLLSQAVNSRME</sequence>
<feature type="domain" description="HTH lysR-type" evidence="1">
    <location>
        <begin position="1"/>
        <end position="27"/>
    </location>
</feature>
<evidence type="ECO:0000313" key="2">
    <source>
        <dbReference type="EMBL" id="MBW2940025.1"/>
    </source>
</evidence>
<name>A0ABS6VNY3_9GAMM</name>
<evidence type="ECO:0000313" key="3">
    <source>
        <dbReference type="Proteomes" id="UP001166291"/>
    </source>
</evidence>
<dbReference type="PROSITE" id="PS50931">
    <property type="entry name" value="HTH_LYSR"/>
    <property type="match status" value="1"/>
</dbReference>